<feature type="transmembrane region" description="Helical" evidence="1">
    <location>
        <begin position="6"/>
        <end position="22"/>
    </location>
</feature>
<keyword evidence="3" id="KW-1185">Reference proteome</keyword>
<dbReference type="EMBL" id="JAUYVI010000001">
    <property type="protein sequence ID" value="MDQ7246427.1"/>
    <property type="molecule type" value="Genomic_DNA"/>
</dbReference>
<keyword evidence="1" id="KW-0472">Membrane</keyword>
<accession>A0ABU0YFD8</accession>
<dbReference type="Proteomes" id="UP001230156">
    <property type="component" value="Unassembled WGS sequence"/>
</dbReference>
<reference evidence="3" key="1">
    <citation type="submission" date="2023-08" db="EMBL/GenBank/DDBJ databases">
        <title>Rhodospirillaceae gen. nov., a novel taxon isolated from the Yangtze River Yuezi River estuary sludge.</title>
        <authorList>
            <person name="Ruan L."/>
        </authorList>
    </citation>
    <scope>NUCLEOTIDE SEQUENCE [LARGE SCALE GENOMIC DNA]</scope>
    <source>
        <strain evidence="3">R-7</strain>
    </source>
</reference>
<sequence length="73" mass="7933">MTLTLPKILILLAICWLVWRFLRKNNIIGGSKSEGAPRAPQNRKAEGTIEDMVKCPKCGAYVPVKGGHDCPGA</sequence>
<keyword evidence="1" id="KW-0812">Transmembrane</keyword>
<evidence type="ECO:0000313" key="3">
    <source>
        <dbReference type="Proteomes" id="UP001230156"/>
    </source>
</evidence>
<evidence type="ECO:0000313" key="2">
    <source>
        <dbReference type="EMBL" id="MDQ7246427.1"/>
    </source>
</evidence>
<dbReference type="RefSeq" id="WP_379953815.1">
    <property type="nucleotide sequence ID" value="NZ_JAUYVI010000001.1"/>
</dbReference>
<keyword evidence="1" id="KW-1133">Transmembrane helix</keyword>
<protein>
    <submittedName>
        <fullName evidence="2">Uncharacterized protein</fullName>
    </submittedName>
</protein>
<comment type="caution">
    <text evidence="2">The sequence shown here is derived from an EMBL/GenBank/DDBJ whole genome shotgun (WGS) entry which is preliminary data.</text>
</comment>
<evidence type="ECO:0000256" key="1">
    <source>
        <dbReference type="SAM" id="Phobius"/>
    </source>
</evidence>
<name>A0ABU0YFD8_9PROT</name>
<proteinExistence type="predicted"/>
<gene>
    <name evidence="2" type="ORF">Q8A70_02060</name>
</gene>
<organism evidence="2 3">
    <name type="scientific">Dongia sedimenti</name>
    <dbReference type="NCBI Taxonomy" id="3064282"/>
    <lineage>
        <taxon>Bacteria</taxon>
        <taxon>Pseudomonadati</taxon>
        <taxon>Pseudomonadota</taxon>
        <taxon>Alphaproteobacteria</taxon>
        <taxon>Rhodospirillales</taxon>
        <taxon>Dongiaceae</taxon>
        <taxon>Dongia</taxon>
    </lineage>
</organism>